<comment type="caution">
    <text evidence="1">The sequence shown here is derived from an EMBL/GenBank/DDBJ whole genome shotgun (WGS) entry which is preliminary data.</text>
</comment>
<reference evidence="1" key="1">
    <citation type="journal article" date="2014" name="Front. Microbiol.">
        <title>High frequency of phylogenetically diverse reductive dehalogenase-homologous genes in deep subseafloor sedimentary metagenomes.</title>
        <authorList>
            <person name="Kawai M."/>
            <person name="Futagami T."/>
            <person name="Toyoda A."/>
            <person name="Takaki Y."/>
            <person name="Nishi S."/>
            <person name="Hori S."/>
            <person name="Arai W."/>
            <person name="Tsubouchi T."/>
            <person name="Morono Y."/>
            <person name="Uchiyama I."/>
            <person name="Ito T."/>
            <person name="Fujiyama A."/>
            <person name="Inagaki F."/>
            <person name="Takami H."/>
        </authorList>
    </citation>
    <scope>NUCLEOTIDE SEQUENCE</scope>
    <source>
        <strain evidence="1">Expedition CK06-06</strain>
    </source>
</reference>
<organism evidence="1">
    <name type="scientific">marine sediment metagenome</name>
    <dbReference type="NCBI Taxonomy" id="412755"/>
    <lineage>
        <taxon>unclassified sequences</taxon>
        <taxon>metagenomes</taxon>
        <taxon>ecological metagenomes</taxon>
    </lineage>
</organism>
<protein>
    <recommendedName>
        <fullName evidence="2">Phage ABA sandwich domain-containing protein</fullName>
    </recommendedName>
</protein>
<accession>X1A6Y0</accession>
<sequence>MNEQELQELNKRLAERAGLEVHLTDTPTGKPEMWEKHGTTLATSVGWIDFPNDLNACFGRLVPKLLEEYNIESYQFRQLTTDGIPWYYSETSIWIKGHTTHGFDVLRDILVARHFEQGADLGKITALALCLAIKKLDDKREEDSK</sequence>
<proteinExistence type="predicted"/>
<dbReference type="AlphaFoldDB" id="X1A6Y0"/>
<evidence type="ECO:0008006" key="2">
    <source>
        <dbReference type="Google" id="ProtNLM"/>
    </source>
</evidence>
<evidence type="ECO:0000313" key="1">
    <source>
        <dbReference type="EMBL" id="GAG68538.1"/>
    </source>
</evidence>
<gene>
    <name evidence="1" type="ORF">S01H4_20932</name>
</gene>
<name>X1A6Y0_9ZZZZ</name>
<dbReference type="EMBL" id="BART01009445">
    <property type="protein sequence ID" value="GAG68538.1"/>
    <property type="molecule type" value="Genomic_DNA"/>
</dbReference>